<feature type="compositionally biased region" description="Basic and acidic residues" evidence="1">
    <location>
        <begin position="95"/>
        <end position="143"/>
    </location>
</feature>
<dbReference type="EMBL" id="HF935695">
    <property type="protein sequence ID" value="CCX12298.1"/>
    <property type="molecule type" value="Genomic_DNA"/>
</dbReference>
<dbReference type="AlphaFoldDB" id="U4LD24"/>
<reference evidence="3 4" key="1">
    <citation type="journal article" date="2013" name="PLoS Genet.">
        <title>The genome and development-dependent transcriptomes of Pyronema confluens: a window into fungal evolution.</title>
        <authorList>
            <person name="Traeger S."/>
            <person name="Altegoer F."/>
            <person name="Freitag M."/>
            <person name="Gabaldon T."/>
            <person name="Kempken F."/>
            <person name="Kumar A."/>
            <person name="Marcet-Houben M."/>
            <person name="Poggeler S."/>
            <person name="Stajich J.E."/>
            <person name="Nowrousian M."/>
        </authorList>
    </citation>
    <scope>NUCLEOTIDE SEQUENCE [LARGE SCALE GENOMIC DNA]</scope>
    <source>
        <strain evidence="4">CBS 100304</strain>
        <tissue evidence="3">Vegetative mycelium</tissue>
    </source>
</reference>
<dbReference type="GO" id="GO:0016670">
    <property type="term" value="F:oxidoreductase activity, acting on a sulfur group of donors, oxygen as acceptor"/>
    <property type="evidence" value="ECO:0007669"/>
    <property type="project" value="InterPro"/>
</dbReference>
<protein>
    <recommendedName>
        <fullName evidence="2">Prenylcysteine lyase domain-containing protein</fullName>
    </recommendedName>
</protein>
<gene>
    <name evidence="3" type="ORF">PCON_11892</name>
</gene>
<evidence type="ECO:0000313" key="3">
    <source>
        <dbReference type="EMBL" id="CCX12298.1"/>
    </source>
</evidence>
<evidence type="ECO:0000313" key="4">
    <source>
        <dbReference type="Proteomes" id="UP000018144"/>
    </source>
</evidence>
<dbReference type="InterPro" id="IPR010795">
    <property type="entry name" value="Prenylcys_lyase"/>
</dbReference>
<name>U4LD24_PYROM</name>
<organism evidence="3 4">
    <name type="scientific">Pyronema omphalodes (strain CBS 100304)</name>
    <name type="common">Pyronema confluens</name>
    <dbReference type="NCBI Taxonomy" id="1076935"/>
    <lineage>
        <taxon>Eukaryota</taxon>
        <taxon>Fungi</taxon>
        <taxon>Dikarya</taxon>
        <taxon>Ascomycota</taxon>
        <taxon>Pezizomycotina</taxon>
        <taxon>Pezizomycetes</taxon>
        <taxon>Pezizales</taxon>
        <taxon>Pyronemataceae</taxon>
        <taxon>Pyronema</taxon>
    </lineage>
</organism>
<evidence type="ECO:0000259" key="2">
    <source>
        <dbReference type="Pfam" id="PF07156"/>
    </source>
</evidence>
<dbReference type="GO" id="GO:0030328">
    <property type="term" value="P:prenylcysteine catabolic process"/>
    <property type="evidence" value="ECO:0007669"/>
    <property type="project" value="InterPro"/>
</dbReference>
<dbReference type="Pfam" id="PF07156">
    <property type="entry name" value="Prenylcys_lyase"/>
    <property type="match status" value="1"/>
</dbReference>
<feature type="domain" description="Prenylcysteine lyase" evidence="2">
    <location>
        <begin position="34"/>
        <end position="78"/>
    </location>
</feature>
<accession>U4LD24</accession>
<dbReference type="Proteomes" id="UP000018144">
    <property type="component" value="Unassembled WGS sequence"/>
</dbReference>
<evidence type="ECO:0000256" key="1">
    <source>
        <dbReference type="SAM" id="MobiDB-lite"/>
    </source>
</evidence>
<feature type="region of interest" description="Disordered" evidence="1">
    <location>
        <begin position="87"/>
        <end position="143"/>
    </location>
</feature>
<keyword evidence="4" id="KW-1185">Reference proteome</keyword>
<sequence>MIRRWLGNGKDIGTVWRGYEKVAHSLLLPNQGSTYSKIQLDQGLWYTGAMEEVATGIDMGAMMGENVAALIVEQWGKEGVYLSKDRRRPIDEEEERRREEERRWREEERKRKEEEKRTREEEEEQKRRDEERKREEERKRKNDEEWKKWWDGFWESVLKVRGAR</sequence>
<proteinExistence type="predicted"/>
<dbReference type="OrthoDB" id="437369at2759"/>